<organism evidence="2 3">
    <name type="scientific">Micromonospora sonchi</name>
    <dbReference type="NCBI Taxonomy" id="1763543"/>
    <lineage>
        <taxon>Bacteria</taxon>
        <taxon>Bacillati</taxon>
        <taxon>Actinomycetota</taxon>
        <taxon>Actinomycetes</taxon>
        <taxon>Micromonosporales</taxon>
        <taxon>Micromonosporaceae</taxon>
        <taxon>Micromonospora</taxon>
    </lineage>
</organism>
<name>A0A917TKQ2_9ACTN</name>
<dbReference type="InterPro" id="IPR027417">
    <property type="entry name" value="P-loop_NTPase"/>
</dbReference>
<accession>A0A917TKQ2</accession>
<gene>
    <name evidence="2" type="ORF">GCM10011608_09570</name>
</gene>
<protein>
    <recommendedName>
        <fullName evidence="1">IstB-like ATP-binding domain-containing protein</fullName>
    </recommendedName>
</protein>
<sequence length="222" mass="24852">MDIRNNDLGDLAREVMARHGIDPTTVPPRPAFNLADHLTEQAEATLAMLLPPRFRKADADLPQVREWVRRYLANPADCPGLLLLGPVGTGKSHAAFGALRRVVLESARRCRRMTYTVTSHPDFNAAMRPQPDDQHLRALADFQTVDLLVFDDLGAGKSSDWTEDTLYRLIDTRWANQLPTIATTNLDAQTLRDVVDERVVSRLSTSMQIGLKGTDRRRGVDQ</sequence>
<dbReference type="PANTHER" id="PTHR30050:SF4">
    <property type="entry name" value="ATP-BINDING PROTEIN RV3427C IN INSERTION SEQUENCE-RELATED"/>
    <property type="match status" value="1"/>
</dbReference>
<reference evidence="2" key="2">
    <citation type="submission" date="2020-09" db="EMBL/GenBank/DDBJ databases">
        <authorList>
            <person name="Sun Q."/>
            <person name="Zhou Y."/>
        </authorList>
    </citation>
    <scope>NUCLEOTIDE SEQUENCE</scope>
    <source>
        <strain evidence="2">CGMCC 4.7312</strain>
    </source>
</reference>
<dbReference type="PANTHER" id="PTHR30050">
    <property type="entry name" value="CHROMOSOMAL REPLICATION INITIATOR PROTEIN DNAA"/>
    <property type="match status" value="1"/>
</dbReference>
<feature type="domain" description="IstB-like ATP-binding" evidence="1">
    <location>
        <begin position="81"/>
        <end position="194"/>
    </location>
</feature>
<dbReference type="EMBL" id="BMNB01000003">
    <property type="protein sequence ID" value="GGM26869.1"/>
    <property type="molecule type" value="Genomic_DNA"/>
</dbReference>
<proteinExistence type="predicted"/>
<dbReference type="CDD" id="cd00009">
    <property type="entry name" value="AAA"/>
    <property type="match status" value="1"/>
</dbReference>
<dbReference type="Pfam" id="PF01695">
    <property type="entry name" value="IstB_IS21"/>
    <property type="match status" value="1"/>
</dbReference>
<dbReference type="Proteomes" id="UP000608890">
    <property type="component" value="Unassembled WGS sequence"/>
</dbReference>
<dbReference type="Gene3D" id="3.40.50.300">
    <property type="entry name" value="P-loop containing nucleotide triphosphate hydrolases"/>
    <property type="match status" value="1"/>
</dbReference>
<dbReference type="InterPro" id="IPR002611">
    <property type="entry name" value="IstB_ATP-bd"/>
</dbReference>
<reference evidence="2" key="1">
    <citation type="journal article" date="2014" name="Int. J. Syst. Evol. Microbiol.">
        <title>Complete genome sequence of Corynebacterium casei LMG S-19264T (=DSM 44701T), isolated from a smear-ripened cheese.</title>
        <authorList>
            <consortium name="US DOE Joint Genome Institute (JGI-PGF)"/>
            <person name="Walter F."/>
            <person name="Albersmeier A."/>
            <person name="Kalinowski J."/>
            <person name="Ruckert C."/>
        </authorList>
    </citation>
    <scope>NUCLEOTIDE SEQUENCE</scope>
    <source>
        <strain evidence="2">CGMCC 4.7312</strain>
    </source>
</reference>
<dbReference type="RefSeq" id="WP_189041004.1">
    <property type="nucleotide sequence ID" value="NZ_BMNB01000003.1"/>
</dbReference>
<evidence type="ECO:0000313" key="2">
    <source>
        <dbReference type="EMBL" id="GGM26869.1"/>
    </source>
</evidence>
<dbReference type="SUPFAM" id="SSF52540">
    <property type="entry name" value="P-loop containing nucleoside triphosphate hydrolases"/>
    <property type="match status" value="1"/>
</dbReference>
<dbReference type="AlphaFoldDB" id="A0A917TKQ2"/>
<comment type="caution">
    <text evidence="2">The sequence shown here is derived from an EMBL/GenBank/DDBJ whole genome shotgun (WGS) entry which is preliminary data.</text>
</comment>
<evidence type="ECO:0000313" key="3">
    <source>
        <dbReference type="Proteomes" id="UP000608890"/>
    </source>
</evidence>
<dbReference type="GO" id="GO:0005524">
    <property type="term" value="F:ATP binding"/>
    <property type="evidence" value="ECO:0007669"/>
    <property type="project" value="InterPro"/>
</dbReference>
<dbReference type="GO" id="GO:0006260">
    <property type="term" value="P:DNA replication"/>
    <property type="evidence" value="ECO:0007669"/>
    <property type="project" value="TreeGrafter"/>
</dbReference>
<evidence type="ECO:0000259" key="1">
    <source>
        <dbReference type="Pfam" id="PF01695"/>
    </source>
</evidence>
<keyword evidence="3" id="KW-1185">Reference proteome</keyword>